<evidence type="ECO:0000313" key="1">
    <source>
        <dbReference type="EMBL" id="SUX46298.1"/>
    </source>
</evidence>
<organism evidence="1 2">
    <name type="scientific">Chryseobacterium indoltheticum</name>
    <dbReference type="NCBI Taxonomy" id="254"/>
    <lineage>
        <taxon>Bacteria</taxon>
        <taxon>Pseudomonadati</taxon>
        <taxon>Bacteroidota</taxon>
        <taxon>Flavobacteriia</taxon>
        <taxon>Flavobacteriales</taxon>
        <taxon>Weeksellaceae</taxon>
        <taxon>Chryseobacterium group</taxon>
        <taxon>Chryseobacterium</taxon>
    </lineage>
</organism>
<reference evidence="1 2" key="1">
    <citation type="submission" date="2018-06" db="EMBL/GenBank/DDBJ databases">
        <authorList>
            <consortium name="Pathogen Informatics"/>
            <person name="Doyle S."/>
        </authorList>
    </citation>
    <scope>NUCLEOTIDE SEQUENCE [LARGE SCALE GENOMIC DNA]</scope>
    <source>
        <strain evidence="1 2">NCTC13532</strain>
    </source>
</reference>
<evidence type="ECO:0008006" key="3">
    <source>
        <dbReference type="Google" id="ProtNLM"/>
    </source>
</evidence>
<protein>
    <recommendedName>
        <fullName evidence="3">Lipoprotein</fullName>
    </recommendedName>
</protein>
<dbReference type="RefSeq" id="WP_147293598.1">
    <property type="nucleotide sequence ID" value="NZ_UFVR01000004.1"/>
</dbReference>
<dbReference type="PROSITE" id="PS51257">
    <property type="entry name" value="PROKAR_LIPOPROTEIN"/>
    <property type="match status" value="1"/>
</dbReference>
<accession>A0A381FIK0</accession>
<gene>
    <name evidence="1" type="ORF">NCTC13532_01830</name>
</gene>
<proteinExistence type="predicted"/>
<dbReference type="Proteomes" id="UP000254282">
    <property type="component" value="Unassembled WGS sequence"/>
</dbReference>
<dbReference type="EMBL" id="UFVR01000004">
    <property type="protein sequence ID" value="SUX46298.1"/>
    <property type="molecule type" value="Genomic_DNA"/>
</dbReference>
<evidence type="ECO:0000313" key="2">
    <source>
        <dbReference type="Proteomes" id="UP000254282"/>
    </source>
</evidence>
<dbReference type="AlphaFoldDB" id="A0A381FIK0"/>
<sequence length="309" mass="35835">MIQHIKYFIIPLLIFTSVSCQQSTKPTKQKPVKSENISNITVKDSRVFVFYKSFGFCNSAVDYFTQKEADDLYADKTFNIKKSEEKEIDLFSVLDEEKWNCLKENLNLQNTSQIKVVKTKEDFPFDNLLLINDKYLLVSRDGYFFVFATKEKQKILVSDEKNDRDNLENFTSLFNVKLTGLSVVNNKKKNIYEKYGLDFTMLCNCNSPSMYVSNTSKYLTIFNYCDNQADVKNKFTSKITKLEVVNKKLVLSTVSGLKISFEKFENENLFEMKVLEGKFPLKYVGTDVKNSYTTQPEKFKKVNCGDYSG</sequence>
<name>A0A381FIK0_9FLAO</name>